<protein>
    <recommendedName>
        <fullName evidence="3">Transposase</fullName>
    </recommendedName>
</protein>
<evidence type="ECO:0008006" key="3">
    <source>
        <dbReference type="Google" id="ProtNLM"/>
    </source>
</evidence>
<dbReference type="AlphaFoldDB" id="A0A6I4VPP0"/>
<evidence type="ECO:0000313" key="2">
    <source>
        <dbReference type="Proteomes" id="UP000430692"/>
    </source>
</evidence>
<evidence type="ECO:0000313" key="1">
    <source>
        <dbReference type="EMBL" id="MXQ52368.1"/>
    </source>
</evidence>
<dbReference type="Proteomes" id="UP000430692">
    <property type="component" value="Unassembled WGS sequence"/>
</dbReference>
<organism evidence="1 2">
    <name type="scientific">Shimazuella alba</name>
    <dbReference type="NCBI Taxonomy" id="2690964"/>
    <lineage>
        <taxon>Bacteria</taxon>
        <taxon>Bacillati</taxon>
        <taxon>Bacillota</taxon>
        <taxon>Bacilli</taxon>
        <taxon>Bacillales</taxon>
        <taxon>Thermoactinomycetaceae</taxon>
        <taxon>Shimazuella</taxon>
    </lineage>
</organism>
<proteinExistence type="predicted"/>
<keyword evidence="2" id="KW-1185">Reference proteome</keyword>
<dbReference type="EMBL" id="WUUL01000001">
    <property type="protein sequence ID" value="MXQ52368.1"/>
    <property type="molecule type" value="Genomic_DNA"/>
</dbReference>
<sequence>METFFQTMKSMFFMERYQIRYISAIRRFLLLLLLIYLYCEAHPRG</sequence>
<accession>A0A6I4VPP0</accession>
<name>A0A6I4VPP0_9BACL</name>
<gene>
    <name evidence="1" type="ORF">GSM42_01090</name>
</gene>
<reference evidence="1 2" key="1">
    <citation type="submission" date="2019-12" db="EMBL/GenBank/DDBJ databases">
        <title>Whole-genome analyses of novel actinobacteria.</title>
        <authorList>
            <person name="Sahin N."/>
            <person name="Saygin H."/>
        </authorList>
    </citation>
    <scope>NUCLEOTIDE SEQUENCE [LARGE SCALE GENOMIC DNA]</scope>
    <source>
        <strain evidence="1 2">KC615</strain>
    </source>
</reference>
<comment type="caution">
    <text evidence="1">The sequence shown here is derived from an EMBL/GenBank/DDBJ whole genome shotgun (WGS) entry which is preliminary data.</text>
</comment>